<keyword evidence="18" id="KW-0548">Nucleotidyltransferase</keyword>
<dbReference type="Pfam" id="PF00548">
    <property type="entry name" value="Peptidase_C3"/>
    <property type="match status" value="1"/>
</dbReference>
<comment type="similarity">
    <text evidence="4">Belongs to the picornaviruses polyprotein family.</text>
</comment>
<keyword evidence="42" id="KW-0407">Ion channel</keyword>
<keyword evidence="29" id="KW-0946">Virion</keyword>
<evidence type="ECO:0000256" key="13">
    <source>
        <dbReference type="ARBA" id="ARBA00022561"/>
    </source>
</evidence>
<keyword evidence="12" id="KW-0597">Phosphoprotein</keyword>
<dbReference type="InterPro" id="IPR014759">
    <property type="entry name" value="Helicase_SF3_ssRNA_vir"/>
</dbReference>
<dbReference type="Gene3D" id="2.40.10.10">
    <property type="entry name" value="Trypsin-like serine proteases"/>
    <property type="match status" value="3"/>
</dbReference>
<evidence type="ECO:0000256" key="43">
    <source>
        <dbReference type="ARBA" id="ARBA00045131"/>
    </source>
</evidence>
<dbReference type="Pfam" id="PF22663">
    <property type="entry name" value="Rhv_5"/>
    <property type="match status" value="1"/>
</dbReference>
<dbReference type="InterPro" id="IPR007094">
    <property type="entry name" value="RNA-dir_pol_PSvirus"/>
</dbReference>
<dbReference type="PROSITE" id="PS51218">
    <property type="entry name" value="SF3_HELICASE_2"/>
    <property type="match status" value="1"/>
</dbReference>
<keyword evidence="26" id="KW-1193">Eukaryotic host translation shutoff by virus</keyword>
<evidence type="ECO:0000256" key="34">
    <source>
        <dbReference type="ARBA" id="ARBA00023039"/>
    </source>
</evidence>
<comment type="subcellular location">
    <subcellularLocation>
        <location evidence="2">Host cytoplasmic vesicle membrane</location>
        <topology evidence="2">Peripheral membrane protein</topology>
        <orientation evidence="2">Cytoplasmic side</orientation>
    </subcellularLocation>
    <subcellularLocation>
        <location evidence="3">Virion</location>
    </subcellularLocation>
</comment>
<dbReference type="InterPro" id="IPR027417">
    <property type="entry name" value="P-loop_NTPase"/>
</dbReference>
<evidence type="ECO:0000256" key="38">
    <source>
        <dbReference type="ARBA" id="ARBA00023247"/>
    </source>
</evidence>
<evidence type="ECO:0000256" key="19">
    <source>
        <dbReference type="ARBA" id="ARBA00022706"/>
    </source>
</evidence>
<dbReference type="InterPro" id="IPR044067">
    <property type="entry name" value="PCV_3C_PRO"/>
</dbReference>
<dbReference type="InterPro" id="IPR043504">
    <property type="entry name" value="Peptidase_S1_PA_chymotrypsin"/>
</dbReference>
<dbReference type="CDD" id="cd00205">
    <property type="entry name" value="rhv_like"/>
    <property type="match status" value="3"/>
</dbReference>
<keyword evidence="15" id="KW-1162">Viral penetration into host cytoplasm</keyword>
<evidence type="ECO:0000256" key="37">
    <source>
        <dbReference type="ARBA" id="ARBA00023200"/>
    </source>
</evidence>
<dbReference type="GO" id="GO:0039657">
    <property type="term" value="P:symbiont-mediated suppression of host gene expression"/>
    <property type="evidence" value="ECO:0007669"/>
    <property type="project" value="UniProtKB-KW"/>
</dbReference>
<dbReference type="GO" id="GO:0039618">
    <property type="term" value="C:T=pseudo3 icosahedral viral capsid"/>
    <property type="evidence" value="ECO:0007669"/>
    <property type="project" value="UniProtKB-KW"/>
</dbReference>
<dbReference type="GO" id="GO:0039694">
    <property type="term" value="P:viral RNA genome replication"/>
    <property type="evidence" value="ECO:0007669"/>
    <property type="project" value="InterPro"/>
</dbReference>
<keyword evidence="9" id="KW-0696">RNA-directed RNA polymerase</keyword>
<evidence type="ECO:0000259" key="47">
    <source>
        <dbReference type="PROSITE" id="PS51218"/>
    </source>
</evidence>
<dbReference type="GO" id="GO:0044162">
    <property type="term" value="C:host cell cytoplasmic vesicle membrane"/>
    <property type="evidence" value="ECO:0007669"/>
    <property type="project" value="UniProtKB-SubCell"/>
</dbReference>
<keyword evidence="36" id="KW-0472">Membrane</keyword>
<dbReference type="InterPro" id="IPR009003">
    <property type="entry name" value="Peptidase_S1_PA"/>
</dbReference>
<dbReference type="InterPro" id="IPR043502">
    <property type="entry name" value="DNA/RNA_pol_sf"/>
</dbReference>
<evidence type="ECO:0000256" key="25">
    <source>
        <dbReference type="ARBA" id="ARBA00022807"/>
    </source>
</evidence>
<dbReference type="InterPro" id="IPR059138">
    <property type="entry name" value="Pico_VP1"/>
</dbReference>
<evidence type="ECO:0000256" key="3">
    <source>
        <dbReference type="ARBA" id="ARBA00004328"/>
    </source>
</evidence>
<evidence type="ECO:0000256" key="28">
    <source>
        <dbReference type="ARBA" id="ARBA00022842"/>
    </source>
</evidence>
<evidence type="ECO:0000256" key="36">
    <source>
        <dbReference type="ARBA" id="ARBA00023136"/>
    </source>
</evidence>
<keyword evidence="39" id="KW-1172">Pore-mediated penetration of viral genome into host cell</keyword>
<dbReference type="InterPro" id="IPR033703">
    <property type="entry name" value="Rhv-like"/>
</dbReference>
<evidence type="ECO:0000313" key="49">
    <source>
        <dbReference type="EMBL" id="ATY47701.1"/>
    </source>
</evidence>
<evidence type="ECO:0000256" key="30">
    <source>
        <dbReference type="ARBA" id="ARBA00022870"/>
    </source>
</evidence>
<keyword evidence="31" id="KW-0694">RNA-binding</keyword>
<dbReference type="Gene3D" id="2.60.120.20">
    <property type="match status" value="3"/>
</dbReference>
<evidence type="ECO:0000256" key="12">
    <source>
        <dbReference type="ARBA" id="ARBA00022553"/>
    </source>
</evidence>
<dbReference type="InterPro" id="IPR043128">
    <property type="entry name" value="Rev_trsase/Diguanyl_cyclase"/>
</dbReference>
<keyword evidence="24" id="KW-0347">Helicase</keyword>
<feature type="domain" description="RdRp catalytic" evidence="46">
    <location>
        <begin position="2172"/>
        <end position="2286"/>
    </location>
</feature>
<comment type="function">
    <text evidence="45">Component of immature procapsids, which is cleaved into capsid proteins VP4 and VP2 after maturation. Allows the capsid to remain inactive before the maturation step.</text>
</comment>
<dbReference type="Pfam" id="PF02226">
    <property type="entry name" value="Pico_P1A"/>
    <property type="match status" value="1"/>
</dbReference>
<evidence type="ECO:0000256" key="18">
    <source>
        <dbReference type="ARBA" id="ARBA00022695"/>
    </source>
</evidence>
<dbReference type="InterPro" id="IPR029053">
    <property type="entry name" value="Viral_coat"/>
</dbReference>
<comment type="function">
    <text evidence="44">Lies on the inner surface of the capsid shell. After binding to the host receptor, the capsid undergoes conformational changes. Capsid protein VP4 is released, Capsid protein VP1 N-terminus is externalized, and together, they shape a pore in the host membrane through which the viral genome is translocated into the host cell cytoplasm.</text>
</comment>
<evidence type="ECO:0000256" key="11">
    <source>
        <dbReference type="ARBA" id="ARBA00022520"/>
    </source>
</evidence>
<reference evidence="49 50" key="1">
    <citation type="journal article" date="2018" name="Microbiome">
        <title>Comparative analysis of rodent and small mammal viromes to better understand the wildlife origin of emerging infectious diseases.</title>
        <authorList>
            <person name="Wu Z."/>
            <person name="Lu L."/>
            <person name="Du J."/>
            <person name="Yang L."/>
            <person name="Ren X."/>
            <person name="Liu B."/>
            <person name="Jiang J."/>
            <person name="Yang J."/>
            <person name="Dong J."/>
            <person name="Sun L."/>
            <person name="Zhu Y."/>
            <person name="Li Y."/>
            <person name="Zheng D."/>
            <person name="Zhang C."/>
            <person name="Su H."/>
            <person name="Zheng Y."/>
            <person name="Zhou H."/>
            <person name="Zhu G."/>
            <person name="Li H."/>
            <person name="Chmura A."/>
            <person name="Yang F."/>
            <person name="Daszak P."/>
            <person name="Wang J."/>
            <person name="Liu Q."/>
            <person name="Jin Q."/>
        </authorList>
    </citation>
    <scope>NUCLEOTIDE SEQUENCE [LARGE SCALE GENOMIC DNA]</scope>
    <source>
        <strain evidence="49">RtNn-PicoV/HuB2015-1</strain>
    </source>
</reference>
<dbReference type="PROSITE" id="PS51874">
    <property type="entry name" value="PCV_3C_PRO"/>
    <property type="match status" value="1"/>
</dbReference>
<dbReference type="GO" id="GO:0005198">
    <property type="term" value="F:structural molecule activity"/>
    <property type="evidence" value="ECO:0007669"/>
    <property type="project" value="InterPro"/>
</dbReference>
<evidence type="ECO:0000256" key="9">
    <source>
        <dbReference type="ARBA" id="ARBA00022484"/>
    </source>
</evidence>
<dbReference type="Gene3D" id="6.10.20.20">
    <property type="entry name" value="Poliovirus 3A protein-like"/>
    <property type="match status" value="1"/>
</dbReference>
<feature type="domain" description="Peptidase C3" evidence="48">
    <location>
        <begin position="1758"/>
        <end position="1936"/>
    </location>
</feature>
<dbReference type="InterPro" id="IPR014838">
    <property type="entry name" value="P3A"/>
</dbReference>
<evidence type="ECO:0000256" key="7">
    <source>
        <dbReference type="ARBA" id="ARBA00020107"/>
    </source>
</evidence>
<dbReference type="GO" id="GO:0003723">
    <property type="term" value="F:RNA binding"/>
    <property type="evidence" value="ECO:0007669"/>
    <property type="project" value="UniProtKB-KW"/>
</dbReference>
<name>A0A2H4RDT6_9PICO</name>
<keyword evidence="35" id="KW-0406">Ion transport</keyword>
<keyword evidence="37" id="KW-1035">Host cytoplasm</keyword>
<keyword evidence="11" id="KW-0191">Covalent protein-RNA linkage</keyword>
<evidence type="ECO:0000256" key="35">
    <source>
        <dbReference type="ARBA" id="ARBA00023065"/>
    </source>
</evidence>
<dbReference type="SUPFAM" id="SSF88633">
    <property type="entry name" value="Positive stranded ssRNA viruses"/>
    <property type="match status" value="2"/>
</dbReference>
<dbReference type="Gene3D" id="3.30.70.270">
    <property type="match status" value="1"/>
</dbReference>
<evidence type="ECO:0000256" key="2">
    <source>
        <dbReference type="ARBA" id="ARBA00004295"/>
    </source>
</evidence>
<accession>A0A2H4RDT6</accession>
<keyword evidence="10" id="KW-1036">Host cytoplasmic vesicle</keyword>
<evidence type="ECO:0000256" key="39">
    <source>
        <dbReference type="ARBA" id="ARBA00023255"/>
    </source>
</evidence>
<dbReference type="GO" id="GO:0015267">
    <property type="term" value="F:channel activity"/>
    <property type="evidence" value="ECO:0007669"/>
    <property type="project" value="UniProtKB-KW"/>
</dbReference>
<keyword evidence="17" id="KW-0808">Transferase</keyword>
<sequence>MVTIRSIQVCHLPCKYFRTKCCYCANSCLVITRKFSESLIPSIVQSIMERQIRVVRVSNTICRDRGVMKYQQWGAQVSRPETGNKPQNASAGRDVIQINYYGSDYAASKADQQLQMDPGKFTQPVADILKGPALKSPTVEECGYSDRISQITAGNSTITTQEAANAVVAYGTWPSYDAGAGEAIDKMSTPGPEVDRFYTLDSVEWTSSATGWFWRLPEAIADLGMFGQNLMYHFLMRSGFLVHLQLNASKFHQGLVLVAAIPECESAELNSASNTGAGVIPTEFFVQYPLAQLPLFPHQFVNLRTNNSATLVLPYLANFPAECHLIHNMWTIVVIPVVPLNYSAGASTVVPITVSIAPMYASFSGLRNTVQRQGGVPVHLVPGSGQFLTTLRQAGYPIYPEFEATHSWSIPGEVTNLLEVCQVDTFCKLSPSVSSDNSGLTITVSAGKHDQPILTFDMDLNADWMQTTYLARCAKWFVNWRGSIRMTFTFCGSAMATGKFLVAYTPPGGSAPANRTDAMLGTHAIWDVGLQSSFSFIVPWIAQTQYRYTGVNDNVFSYAGYVTMWYQTAVVVPPGAESTCQLVCMVSAADDFVFRMPTDNAYFQGLSDEVGKVIESAVNTAKQKIERPAVPGNGVPDRPGTIQTGEASALTAIETGATAATQPTALMETRDVMVGFSARESSIENFFSKYAHIYYGEYYAAYNHDPQMLWIPLIFADEKSTLRSIIAKYRMFTYIRAHFDVVVMVTPRPRDNGAGSYPNRFQVMYSPPGTARPDLQNSALWDCPTTPSVFAWTSDPPVSFRIPYVSPANAYNVFYDGYASFSATQYGDPPANHLGYLSLRSIDMALDLAPQLTVRVYARPVEVHAWCPRPIVSIKPTASRLKASTRRYYYVDDVEDAEDREVVPVFQQYGDSDVEMEPQDEPYDLSRIPNHYLDIAQNCAIFFHEKTKYFHGVPVNHSTVYAPLHLVRAAGSNLMVVNGPQFYMIQEMVDRDVAVLKFKQRAWRPVPLDDDQGPAGCWIVNVCQYKCGVYAPRGWPVMEIQVGGSEWGPEHKQYGLTRFDVMTGPGWCGSPVISRKGVVGFVTAGLPGITCVTSFHCINDLWPMECEPRPENYRTNYEVASVEYRRRKRRGRPFRPYGVCSRVEGFIRNTMADMGRSFGSGVSESVYDTVVNLIPEDVDMSSGLVKKVLAWLVKIVCGMVLIAKSEDKPGTAAAVGVMLGIDILTSSPFEWLKEKVQDYCRVARHQLRARFQGPTDWVKDFNAFCTAFRGLDWLGQKIQEFVDWLKRLFKKESPQRKKFMEQLEQLPNLMESIDKVTQNRGQYRDEDVIALCKNMKALKLGADIYGVERNFCTQQIVRYYQKAEYLMRTCNKTRVEPVAICIHGGPGSGKSLATTIIAQKLCQRAGAGMPYSLPPDPKHFDGYCQQHAVIMDDISQNPDGEDMKLFCQMVSSAPFQVPMADLSDKGIAFTSDFVLCSTNADELRPPTIACPEALKRRFFLDLDIEIAKPFQHCGNRLNAAMALQQCNGGNECVCFNKCTPICCGRAVMFKDRTLRATKYSLDQVILLMEKEMKDRRQCGNLLDALFQGPQPRVPRGFKTECEYQQHCERKLREVDSLGCWVGQDVKQREEEQWLESEWDQQSCVLKTIDECRKAGVQACPCPKEVADLLQAVPHPSVVSYCEQQGWIVPEKVTYSRTRSELAKWLHALSTGLGILSGLASLAGTIYLIYTLVARVQGPYTGEPKKKVQPPQRRVLKQGPQQDFGTKLFTSSLVNVRTSEGSFSGLGLYGKWILVPKHSEPGDEVVVEGQQFKVIDQVEFTRRSNPLELVAIKIDRPVNFRDLRKYFLDSHHSQKGCVLLVNTDSYPRFMVPVNEVSPNGMLRLEGEMVDNTCRYSYPTRMGQCGGVVITPDNKIIAMHIGGDGWSGFGALIYRKYFDQLDDAGYQGEMKPPVPAPRSINVNRRTVLRPSVFFDVFEGSKEPAALSGRDPRLEVELDAAMFGKYKGNCKVEEPTENMQIAVDHYVSQLRPILPSNVTEPMSLDEVVYGAEGLDGLDLATSAGYPYNTQGIRKKDLIPPRGGDMSRLVNALNLNGFDLPFSTYLKDELRPIEKVKAGKTRLIECSSVNDTIRMKMALGRLFATFHQNPGTVTGCAVGCDPDVDWSHFYTEMGDQPLLAFDYSNYDASLSPVWFKCVKLVLSKLGFEVDRLIDHICYSTHIYGGLQYDVEGGMPSGCSGTSIFNSIINNLIIRTVVLDVYKGIDLDSLKIIAYGDDVIASYPFPLDAALLAEAGKIYGLTMTPADKSDCFNEVTWKTVTFLKRQFKPDEQFPFLIHPVFPLSEVHESIRWCRSASHTQEHVLSLCYLVWHSGEKVYQDFCQKVRSVPIGRALFLPEYSVLRREWLEKF</sequence>
<evidence type="ECO:0000256" key="1">
    <source>
        <dbReference type="ARBA" id="ARBA00002750"/>
    </source>
</evidence>
<organism evidence="49 50">
    <name type="scientific">parabovirus C1</name>
    <dbReference type="NCBI Taxonomy" id="2848025"/>
    <lineage>
        <taxon>Viruses</taxon>
        <taxon>Riboviria</taxon>
        <taxon>Orthornavirae</taxon>
        <taxon>Pisuviricota</taxon>
        <taxon>Pisoniviricetes</taxon>
        <taxon>Picornavirales</taxon>
        <taxon>Picornaviridae</taxon>
        <taxon>Ensavirinae</taxon>
        <taxon>Parabovirus</taxon>
        <taxon>Parabovirus chiwhibe</taxon>
        <taxon>Parabovirus C</taxon>
    </lineage>
</organism>
<dbReference type="GO" id="GO:0003724">
    <property type="term" value="F:RNA helicase activity"/>
    <property type="evidence" value="ECO:0007669"/>
    <property type="project" value="InterPro"/>
</dbReference>
<protein>
    <recommendedName>
        <fullName evidence="7">Genome polyprotein</fullName>
    </recommendedName>
</protein>
<evidence type="ECO:0000256" key="31">
    <source>
        <dbReference type="ARBA" id="ARBA00022884"/>
    </source>
</evidence>
<evidence type="ECO:0000256" key="32">
    <source>
        <dbReference type="ARBA" id="ARBA00022953"/>
    </source>
</evidence>
<dbReference type="GO" id="GO:0005524">
    <property type="term" value="F:ATP binding"/>
    <property type="evidence" value="ECO:0007669"/>
    <property type="project" value="UniProtKB-KW"/>
</dbReference>
<dbReference type="GO" id="GO:0006351">
    <property type="term" value="P:DNA-templated transcription"/>
    <property type="evidence" value="ECO:0007669"/>
    <property type="project" value="InterPro"/>
</dbReference>
<dbReference type="SUPFAM" id="SSF89043">
    <property type="entry name" value="Soluble domain of poliovirus core protein 3a"/>
    <property type="match status" value="1"/>
</dbReference>
<proteinExistence type="inferred from homology"/>
<dbReference type="Pfam" id="PF08727">
    <property type="entry name" value="P3A"/>
    <property type="match status" value="1"/>
</dbReference>
<evidence type="ECO:0000313" key="50">
    <source>
        <dbReference type="Proteomes" id="UP000502798"/>
    </source>
</evidence>
<keyword evidence="23" id="KW-1161">Viral attachment to host cell</keyword>
<keyword evidence="50" id="KW-1185">Reference proteome</keyword>
<comment type="subunit">
    <text evidence="6">Interacts with capsid protein VP1 and capsid protein VP3 to form heterotrimeric protomers.</text>
</comment>
<dbReference type="PROSITE" id="PS50507">
    <property type="entry name" value="RDRP_SSRNA_POS"/>
    <property type="match status" value="1"/>
</dbReference>
<dbReference type="GO" id="GO:0034220">
    <property type="term" value="P:monoatomic ion transmembrane transport"/>
    <property type="evidence" value="ECO:0007669"/>
    <property type="project" value="UniProtKB-KW"/>
</dbReference>
<dbReference type="GO" id="GO:0003968">
    <property type="term" value="F:RNA-directed RNA polymerase activity"/>
    <property type="evidence" value="ECO:0007669"/>
    <property type="project" value="UniProtKB-KW"/>
</dbReference>
<evidence type="ECO:0000256" key="15">
    <source>
        <dbReference type="ARBA" id="ARBA00022595"/>
    </source>
</evidence>
<evidence type="ECO:0000256" key="45">
    <source>
        <dbReference type="ARBA" id="ARBA00045749"/>
    </source>
</evidence>
<keyword evidence="16" id="KW-0645">Protease</keyword>
<dbReference type="InterPro" id="IPR002527">
    <property type="entry name" value="Pico_P2B"/>
</dbReference>
<evidence type="ECO:0000256" key="40">
    <source>
        <dbReference type="ARBA" id="ARBA00023288"/>
    </source>
</evidence>
<evidence type="ECO:0000256" key="44">
    <source>
        <dbReference type="ARBA" id="ARBA00045311"/>
    </source>
</evidence>
<evidence type="ECO:0000256" key="26">
    <source>
        <dbReference type="ARBA" id="ARBA00022809"/>
    </source>
</evidence>
<dbReference type="SUPFAM" id="SSF52540">
    <property type="entry name" value="P-loop containing nucleoside triphosphate hydrolases"/>
    <property type="match status" value="1"/>
</dbReference>
<keyword evidence="22" id="KW-0378">Hydrolase</keyword>
<dbReference type="Gene3D" id="4.10.880.10">
    <property type="entry name" value="Poliovirus 3D polymerase Domain 1 (Nucleotidyltransferase)"/>
    <property type="match status" value="2"/>
</dbReference>
<evidence type="ECO:0000256" key="22">
    <source>
        <dbReference type="ARBA" id="ARBA00022801"/>
    </source>
</evidence>
<evidence type="ECO:0000256" key="5">
    <source>
        <dbReference type="ARBA" id="ARBA00011124"/>
    </source>
</evidence>
<evidence type="ECO:0000259" key="46">
    <source>
        <dbReference type="PROSITE" id="PS50507"/>
    </source>
</evidence>
<evidence type="ECO:0000256" key="14">
    <source>
        <dbReference type="ARBA" id="ARBA00022581"/>
    </source>
</evidence>
<dbReference type="Proteomes" id="UP000502798">
    <property type="component" value="Segment"/>
</dbReference>
<evidence type="ECO:0000256" key="21">
    <source>
        <dbReference type="ARBA" id="ARBA00022741"/>
    </source>
</evidence>
<dbReference type="GO" id="GO:0019062">
    <property type="term" value="P:virion attachment to host cell"/>
    <property type="evidence" value="ECO:0007669"/>
    <property type="project" value="UniProtKB-KW"/>
</dbReference>
<comment type="subunit">
    <text evidence="5">Interacts with RNA-directed RNA polymerase.</text>
</comment>
<feature type="domain" description="SF3 helicase" evidence="47">
    <location>
        <begin position="1359"/>
        <end position="1519"/>
    </location>
</feature>
<evidence type="ECO:0000256" key="27">
    <source>
        <dbReference type="ARBA" id="ARBA00022840"/>
    </source>
</evidence>
<evidence type="ECO:0000256" key="20">
    <source>
        <dbReference type="ARBA" id="ARBA00022707"/>
    </source>
</evidence>
<keyword evidence="20" id="KW-0519">Myristate</keyword>
<evidence type="ECO:0000256" key="10">
    <source>
        <dbReference type="ARBA" id="ARBA00022488"/>
    </source>
</evidence>
<evidence type="ECO:0000256" key="8">
    <source>
        <dbReference type="ARBA" id="ARBA00022448"/>
    </source>
</evidence>
<dbReference type="Pfam" id="PF00073">
    <property type="entry name" value="Rhv"/>
    <property type="match status" value="2"/>
</dbReference>
<evidence type="ECO:0000256" key="24">
    <source>
        <dbReference type="ARBA" id="ARBA00022806"/>
    </source>
</evidence>
<keyword evidence="38" id="KW-1262">Eukaryotic host gene expression shutoff by virus</keyword>
<keyword evidence="13" id="KW-0167">Capsid protein</keyword>
<dbReference type="GO" id="GO:0044694">
    <property type="term" value="P:symbiont genome entry into host cell via pore formation in plasma membrane"/>
    <property type="evidence" value="ECO:0007669"/>
    <property type="project" value="UniProtKB-KW"/>
</dbReference>
<keyword evidence="21" id="KW-0547">Nucleotide-binding</keyword>
<keyword evidence="34" id="KW-1182">Viral ion channel</keyword>
<evidence type="ECO:0000256" key="29">
    <source>
        <dbReference type="ARBA" id="ARBA00022844"/>
    </source>
</evidence>
<comment type="function">
    <text evidence="1">Localizes the viral replication complex to the surface of membranous vesicles. Together with protein 3CD binds the Cis-Active RNA Element (CRE) which is involved in RNA synthesis initiation. Acts as a cofactor to stimulate the activity of 3D polymerase, maybe through a nucleid acid chaperone activity.</text>
</comment>
<dbReference type="Pfam" id="PF00680">
    <property type="entry name" value="RdRP_1"/>
    <property type="match status" value="1"/>
</dbReference>
<keyword evidence="19" id="KW-1143">T=pseudo3 icosahedral capsid protein</keyword>
<evidence type="ECO:0000256" key="41">
    <source>
        <dbReference type="ARBA" id="ARBA00023296"/>
    </source>
</evidence>
<keyword evidence="30" id="KW-1043">Host membrane</keyword>
<keyword evidence="33" id="KW-1190">Host gene expression shutoff by virus</keyword>
<dbReference type="InterPro" id="IPR001676">
    <property type="entry name" value="Picornavirus_capsid"/>
</dbReference>
<evidence type="ECO:0000256" key="16">
    <source>
        <dbReference type="ARBA" id="ARBA00022670"/>
    </source>
</evidence>
<dbReference type="GO" id="GO:0006508">
    <property type="term" value="P:proteolysis"/>
    <property type="evidence" value="ECO:0007669"/>
    <property type="project" value="UniProtKB-KW"/>
</dbReference>
<dbReference type="InterPro" id="IPR003138">
    <property type="entry name" value="Pico_P1A"/>
</dbReference>
<keyword evidence="28" id="KW-0460">Magnesium</keyword>
<keyword evidence="40" id="KW-0449">Lipoprotein</keyword>
<evidence type="ECO:0000256" key="17">
    <source>
        <dbReference type="ARBA" id="ARBA00022679"/>
    </source>
</evidence>
<keyword evidence="41" id="KW-1160">Virus entry into host cell</keyword>
<keyword evidence="27" id="KW-0067">ATP-binding</keyword>
<evidence type="ECO:0000256" key="4">
    <source>
        <dbReference type="ARBA" id="ARBA00008303"/>
    </source>
</evidence>
<dbReference type="Pfam" id="PF01552">
    <property type="entry name" value="Pico_P2B"/>
    <property type="match status" value="1"/>
</dbReference>
<dbReference type="InterPro" id="IPR036203">
    <property type="entry name" value="P3A_soluble_dom"/>
</dbReference>
<keyword evidence="32" id="KW-0693">Viral RNA replication</keyword>
<dbReference type="Gene3D" id="1.20.960.20">
    <property type="match status" value="1"/>
</dbReference>
<dbReference type="SUPFAM" id="SSF50494">
    <property type="entry name" value="Trypsin-like serine proteases"/>
    <property type="match status" value="2"/>
</dbReference>
<dbReference type="InterPro" id="IPR000199">
    <property type="entry name" value="Peptidase_C3A/C3B_picornavir"/>
</dbReference>
<dbReference type="InterPro" id="IPR001205">
    <property type="entry name" value="RNA-dir_pol_C"/>
</dbReference>
<evidence type="ECO:0000256" key="6">
    <source>
        <dbReference type="ARBA" id="ARBA00011474"/>
    </source>
</evidence>
<keyword evidence="8" id="KW-0813">Transport</keyword>
<comment type="function">
    <text evidence="43">Forms an icosahedral capsid of pseudo T=3 symmetry with capsid proteins VP2 and VP3. The capsid is 300 Angstroms in diameter, composed of 60 copies of each capsid protein and enclosing the viral positive strand RNA genome.</text>
</comment>
<evidence type="ECO:0000256" key="33">
    <source>
        <dbReference type="ARBA" id="ARBA00022995"/>
    </source>
</evidence>
<dbReference type="Pfam" id="PF00910">
    <property type="entry name" value="RNA_helicase"/>
    <property type="match status" value="1"/>
</dbReference>
<keyword evidence="14" id="KW-0945">Host-virus interaction</keyword>
<dbReference type="GO" id="GO:0004197">
    <property type="term" value="F:cysteine-type endopeptidase activity"/>
    <property type="evidence" value="ECO:0007669"/>
    <property type="project" value="InterPro"/>
</dbReference>
<dbReference type="GO" id="GO:0017111">
    <property type="term" value="F:ribonucleoside triphosphate phosphatase activity"/>
    <property type="evidence" value="ECO:0007669"/>
    <property type="project" value="InterPro"/>
</dbReference>
<dbReference type="SUPFAM" id="SSF56672">
    <property type="entry name" value="DNA/RNA polymerases"/>
    <property type="match status" value="1"/>
</dbReference>
<keyword evidence="25" id="KW-0788">Thiol protease</keyword>
<evidence type="ECO:0000256" key="23">
    <source>
        <dbReference type="ARBA" id="ARBA00022804"/>
    </source>
</evidence>
<evidence type="ECO:0000256" key="42">
    <source>
        <dbReference type="ARBA" id="ARBA00023303"/>
    </source>
</evidence>
<dbReference type="InterPro" id="IPR000605">
    <property type="entry name" value="Helicase_SF3_ssDNA/RNA_vir"/>
</dbReference>
<dbReference type="EMBL" id="KY432933">
    <property type="protein sequence ID" value="ATY47701.1"/>
    <property type="molecule type" value="Genomic_RNA"/>
</dbReference>
<evidence type="ECO:0000259" key="48">
    <source>
        <dbReference type="PROSITE" id="PS51874"/>
    </source>
</evidence>